<dbReference type="AlphaFoldDB" id="A0A9W6HXC9"/>
<dbReference type="EMBL" id="BSEV01000001">
    <property type="protein sequence ID" value="GLK07491.1"/>
    <property type="molecule type" value="Genomic_DNA"/>
</dbReference>
<accession>A0A9W6HXC9</accession>
<keyword evidence="5" id="KW-1185">Reference proteome</keyword>
<dbReference type="Gene3D" id="1.10.10.60">
    <property type="entry name" value="Homeodomain-like"/>
    <property type="match status" value="1"/>
</dbReference>
<evidence type="ECO:0000313" key="4">
    <source>
        <dbReference type="EMBL" id="GLK07491.1"/>
    </source>
</evidence>
<evidence type="ECO:0000256" key="2">
    <source>
        <dbReference type="PROSITE-ProRule" id="PRU00335"/>
    </source>
</evidence>
<reference evidence="4" key="2">
    <citation type="submission" date="2023-01" db="EMBL/GenBank/DDBJ databases">
        <authorList>
            <person name="Sun Q."/>
            <person name="Evtushenko L."/>
        </authorList>
    </citation>
    <scope>NUCLEOTIDE SEQUENCE</scope>
    <source>
        <strain evidence="4">VKM Ac-2007</strain>
    </source>
</reference>
<dbReference type="GO" id="GO:0000976">
    <property type="term" value="F:transcription cis-regulatory region binding"/>
    <property type="evidence" value="ECO:0007669"/>
    <property type="project" value="TreeGrafter"/>
</dbReference>
<dbReference type="Pfam" id="PF00440">
    <property type="entry name" value="TetR_N"/>
    <property type="match status" value="1"/>
</dbReference>
<dbReference type="Gene3D" id="1.10.357.10">
    <property type="entry name" value="Tetracycline Repressor, domain 2"/>
    <property type="match status" value="1"/>
</dbReference>
<protein>
    <submittedName>
        <fullName evidence="4">Transcriptional regulator, TetR family protein</fullName>
    </submittedName>
</protein>
<dbReference type="InterPro" id="IPR001647">
    <property type="entry name" value="HTH_TetR"/>
</dbReference>
<evidence type="ECO:0000256" key="1">
    <source>
        <dbReference type="ARBA" id="ARBA00023125"/>
    </source>
</evidence>
<dbReference type="PROSITE" id="PS50977">
    <property type="entry name" value="HTH_TETR_2"/>
    <property type="match status" value="1"/>
</dbReference>
<comment type="caution">
    <text evidence="4">The sequence shown here is derived from an EMBL/GenBank/DDBJ whole genome shotgun (WGS) entry which is preliminary data.</text>
</comment>
<dbReference type="SUPFAM" id="SSF48498">
    <property type="entry name" value="Tetracyclin repressor-like, C-terminal domain"/>
    <property type="match status" value="1"/>
</dbReference>
<dbReference type="PANTHER" id="PTHR30055">
    <property type="entry name" value="HTH-TYPE TRANSCRIPTIONAL REGULATOR RUTR"/>
    <property type="match status" value="1"/>
</dbReference>
<evidence type="ECO:0000313" key="5">
    <source>
        <dbReference type="Proteomes" id="UP001143474"/>
    </source>
</evidence>
<dbReference type="RefSeq" id="WP_271216022.1">
    <property type="nucleotide sequence ID" value="NZ_BAAAVD010000006.1"/>
</dbReference>
<dbReference type="PANTHER" id="PTHR30055:SF226">
    <property type="entry name" value="HTH-TYPE TRANSCRIPTIONAL REGULATOR PKSA"/>
    <property type="match status" value="1"/>
</dbReference>
<keyword evidence="1 2" id="KW-0238">DNA-binding</keyword>
<sequence>MQTAKDGDGGESFIEAARREQIMAAAIATIAEEGFARASFVRISKRASISPGLITYHFGTKDELVRKVLDHVGSRLDKAMEGGPEPVASYEEGLRRILTGYVRHCARHPEDMAALREINTATTSPAVLREVTERDESGRGELIAFLVEGQRAGEFRGFDPEVFTDAMFATMQAVPKRLRQRPETECEDYARELADIFVKAATDGAA</sequence>
<dbReference type="SUPFAM" id="SSF46689">
    <property type="entry name" value="Homeodomain-like"/>
    <property type="match status" value="1"/>
</dbReference>
<feature type="domain" description="HTH tetR-type" evidence="3">
    <location>
        <begin position="16"/>
        <end position="76"/>
    </location>
</feature>
<gene>
    <name evidence="4" type="ORF">GCM10017600_08960</name>
</gene>
<feature type="DNA-binding region" description="H-T-H motif" evidence="2">
    <location>
        <begin position="39"/>
        <end position="58"/>
    </location>
</feature>
<dbReference type="GO" id="GO:0003700">
    <property type="term" value="F:DNA-binding transcription factor activity"/>
    <property type="evidence" value="ECO:0007669"/>
    <property type="project" value="TreeGrafter"/>
</dbReference>
<reference evidence="4" key="1">
    <citation type="journal article" date="2014" name="Int. J. Syst. Evol. Microbiol.">
        <title>Complete genome sequence of Corynebacterium casei LMG S-19264T (=DSM 44701T), isolated from a smear-ripened cheese.</title>
        <authorList>
            <consortium name="US DOE Joint Genome Institute (JGI-PGF)"/>
            <person name="Walter F."/>
            <person name="Albersmeier A."/>
            <person name="Kalinowski J."/>
            <person name="Ruckert C."/>
        </authorList>
    </citation>
    <scope>NUCLEOTIDE SEQUENCE</scope>
    <source>
        <strain evidence="4">VKM Ac-2007</strain>
    </source>
</reference>
<name>A0A9W6HXC9_9ACTN</name>
<dbReference type="InterPro" id="IPR041490">
    <property type="entry name" value="KstR2_TetR_C"/>
</dbReference>
<dbReference type="Pfam" id="PF17932">
    <property type="entry name" value="TetR_C_24"/>
    <property type="match status" value="1"/>
</dbReference>
<evidence type="ECO:0000259" key="3">
    <source>
        <dbReference type="PROSITE" id="PS50977"/>
    </source>
</evidence>
<dbReference type="InterPro" id="IPR050109">
    <property type="entry name" value="HTH-type_TetR-like_transc_reg"/>
</dbReference>
<dbReference type="InterPro" id="IPR009057">
    <property type="entry name" value="Homeodomain-like_sf"/>
</dbReference>
<proteinExistence type="predicted"/>
<dbReference type="Proteomes" id="UP001143474">
    <property type="component" value="Unassembled WGS sequence"/>
</dbReference>
<dbReference type="PRINTS" id="PR00455">
    <property type="entry name" value="HTHTETR"/>
</dbReference>
<organism evidence="4 5">
    <name type="scientific">Streptosporangium carneum</name>
    <dbReference type="NCBI Taxonomy" id="47481"/>
    <lineage>
        <taxon>Bacteria</taxon>
        <taxon>Bacillati</taxon>
        <taxon>Actinomycetota</taxon>
        <taxon>Actinomycetes</taxon>
        <taxon>Streptosporangiales</taxon>
        <taxon>Streptosporangiaceae</taxon>
        <taxon>Streptosporangium</taxon>
    </lineage>
</organism>
<dbReference type="InterPro" id="IPR036271">
    <property type="entry name" value="Tet_transcr_reg_TetR-rel_C_sf"/>
</dbReference>